<organism evidence="1 2">
    <name type="scientific">Candidatus Saccharicenans subterraneus</name>
    <dbReference type="NCBI Taxonomy" id="2508984"/>
    <lineage>
        <taxon>Bacteria</taxon>
        <taxon>Candidatus Aminicenantota</taxon>
        <taxon>Candidatus Aminicenantia</taxon>
        <taxon>Candidatus Aminicenantales</taxon>
        <taxon>Candidatus Saccharicenantaceae</taxon>
        <taxon>Candidatus Saccharicenans</taxon>
    </lineage>
</organism>
<dbReference type="AlphaFoldDB" id="A0A3E2BLT5"/>
<dbReference type="EMBL" id="QUAH01000007">
    <property type="protein sequence ID" value="RFT15703.1"/>
    <property type="molecule type" value="Genomic_DNA"/>
</dbReference>
<reference evidence="1 2" key="1">
    <citation type="submission" date="2018-08" db="EMBL/GenBank/DDBJ databases">
        <title>Genome analysis of the thermophilic bacterium of the candidate phylum Aminicenantes from deep subsurface aquifer revealed its physiology and ecological role.</title>
        <authorList>
            <person name="Kadnikov V.V."/>
            <person name="Mardanov A.V."/>
            <person name="Beletsky A.V."/>
            <person name="Karnachuk O.V."/>
            <person name="Ravin N.V."/>
        </authorList>
    </citation>
    <scope>NUCLEOTIDE SEQUENCE [LARGE SCALE GENOMIC DNA]</scope>
    <source>
        <strain evidence="1">BY38</strain>
    </source>
</reference>
<dbReference type="Proteomes" id="UP000257323">
    <property type="component" value="Unassembled WGS sequence"/>
</dbReference>
<comment type="caution">
    <text evidence="1">The sequence shown here is derived from an EMBL/GenBank/DDBJ whole genome shotgun (WGS) entry which is preliminary data.</text>
</comment>
<gene>
    <name evidence="1" type="ORF">OP8BY_0078</name>
</gene>
<proteinExistence type="predicted"/>
<sequence>MSKIEEIKGLPARGSDDTIFTYRNSSQLAREKDISRRKEAS</sequence>
<evidence type="ECO:0000313" key="2">
    <source>
        <dbReference type="Proteomes" id="UP000257323"/>
    </source>
</evidence>
<evidence type="ECO:0000313" key="1">
    <source>
        <dbReference type="EMBL" id="RFT15703.1"/>
    </source>
</evidence>
<name>A0A3E2BLT5_9BACT</name>
<accession>A0A3E2BLT5</accession>
<protein>
    <submittedName>
        <fullName evidence="1">Uncharacterized protein</fullName>
    </submittedName>
</protein>